<evidence type="ECO:0000256" key="6">
    <source>
        <dbReference type="ARBA" id="ARBA00022806"/>
    </source>
</evidence>
<evidence type="ECO:0000256" key="14">
    <source>
        <dbReference type="ARBA" id="ARBA00048988"/>
    </source>
</evidence>
<sequence>MATIDDRLDYVLGKKAADPLEEQFGLRTVGDLLRYFPRKYSDAMTVRGEGEELDLEEGEHVTFVDVIAKAEVKWAKNQRSREYLVVTLRDRRPKVTATFFNPKYLKKTLIEGTKVMLSGEVGYFRGTMQLTHPAFMVLDSPSGKTFGTKSLTSIAAATDATGDDLLAEFEKDFFPIYPANSKVQTWDIYACVRQALAVLDPVPETLPEWFVREHDLMSEDQALRAVHVSVNEAERNRAIERLTFDEAAGLQWGLVSRRHSALAASGPPAARRDGGLVTQMTAQLPFELTAGQREVLAVISEELSATRPMIRMLQGEVGSGKTVVSLLAMLQMIDAGYQCALLAPTEVLAVQHASSMRAMLGALAGAGELGGAENATRVALLTGSMSAAQKRDARREITSGAAGIVIGTHALLQDAVEFDNLGMVVVDEQHRFGVEQRDRLRAKAPEGITPHLLVMTATPIPRTLALTAYGDLETSTLRELPRGRQPIKTSTIFQTQKPTWLARAWERINEEVAAGRQAYIVASRIDEDDEDEKAGKAKAKKATAKVRDSDDDDRLPPPVTVVDLLAGLQRGPLKDLRLGLMHGRLSGDEKDAVMGAFRAGQIDVLVCTTVIEVGVDVPNATVMVVMDADRFGISQLHQLRGRIGRGQHPSLCLLVTRLPEESKAGQRLTAVAGTQDGFELADLDLRERSEGDVLGLYQSGRPITLKFLSLAQHLEVILAARELCETVYESDPLDSGMAALSAPFTEDDKVQFLDMS</sequence>
<dbReference type="GO" id="GO:0006281">
    <property type="term" value="P:DNA repair"/>
    <property type="evidence" value="ECO:0007669"/>
    <property type="project" value="UniProtKB-UniRule"/>
</dbReference>
<keyword evidence="7 15" id="KW-0067">ATP-binding</keyword>
<dbReference type="GO" id="GO:0016887">
    <property type="term" value="F:ATP hydrolysis activity"/>
    <property type="evidence" value="ECO:0007669"/>
    <property type="project" value="RHEA"/>
</dbReference>
<evidence type="ECO:0000256" key="5">
    <source>
        <dbReference type="ARBA" id="ARBA00022801"/>
    </source>
</evidence>
<keyword evidence="20" id="KW-1185">Reference proteome</keyword>
<dbReference type="InterPro" id="IPR045562">
    <property type="entry name" value="RecG_dom3_C"/>
</dbReference>
<dbReference type="STRING" id="39692.BST38_02055"/>
<keyword evidence="6 15" id="KW-0347">Helicase</keyword>
<evidence type="ECO:0000313" key="20">
    <source>
        <dbReference type="Proteomes" id="UP000252008"/>
    </source>
</evidence>
<comment type="function">
    <text evidence="15">Plays a critical role in recombination and DNA repair. Helps process Holliday junction intermediates to mature products by catalyzing branch migration. Has replication fork regression activity, unwinds stalled or blocked replication forks to make a HJ that can be resolved. Has a DNA unwinding activity characteristic of a DNA helicase with 3'-5' polarity.</text>
</comment>
<dbReference type="PROSITE" id="PS51194">
    <property type="entry name" value="HELICASE_CTER"/>
    <property type="match status" value="1"/>
</dbReference>
<evidence type="ECO:0000256" key="15">
    <source>
        <dbReference type="RuleBase" id="RU363016"/>
    </source>
</evidence>
<dbReference type="AlphaFoldDB" id="A0A375YJ89"/>
<dbReference type="InterPro" id="IPR033454">
    <property type="entry name" value="RecG_wedge"/>
</dbReference>
<keyword evidence="10 15" id="KW-0234">DNA repair</keyword>
<comment type="catalytic activity">
    <reaction evidence="12 15">
        <text>Couples ATP hydrolysis with the unwinding of duplex DNA by translocating in the 3'-5' direction.</text>
        <dbReference type="EC" id="5.6.2.4"/>
    </reaction>
</comment>
<dbReference type="RefSeq" id="WP_083141546.1">
    <property type="nucleotide sequence ID" value="NZ_MVID01000001.1"/>
</dbReference>
<dbReference type="InterPro" id="IPR004609">
    <property type="entry name" value="ATP-dep_DNA_helicase_RecG"/>
</dbReference>
<evidence type="ECO:0000256" key="12">
    <source>
        <dbReference type="ARBA" id="ARBA00034617"/>
    </source>
</evidence>
<dbReference type="Gene3D" id="2.40.50.140">
    <property type="entry name" value="Nucleic acid-binding proteins"/>
    <property type="match status" value="1"/>
</dbReference>
<dbReference type="GO" id="GO:0003677">
    <property type="term" value="F:DNA binding"/>
    <property type="evidence" value="ECO:0007669"/>
    <property type="project" value="UniProtKB-KW"/>
</dbReference>
<protein>
    <recommendedName>
        <fullName evidence="2 15">ATP-dependent DNA helicase RecG</fullName>
        <ecNumber evidence="13 15">5.6.2.4</ecNumber>
    </recommendedName>
</protein>
<evidence type="ECO:0000256" key="1">
    <source>
        <dbReference type="ARBA" id="ARBA00007504"/>
    </source>
</evidence>
<evidence type="ECO:0000256" key="3">
    <source>
        <dbReference type="ARBA" id="ARBA00022741"/>
    </source>
</evidence>
<dbReference type="InterPro" id="IPR027417">
    <property type="entry name" value="P-loop_NTPase"/>
</dbReference>
<dbReference type="Gene3D" id="3.40.50.300">
    <property type="entry name" value="P-loop containing nucleotide triphosphate hydrolases"/>
    <property type="match status" value="2"/>
</dbReference>
<dbReference type="InterPro" id="IPR012340">
    <property type="entry name" value="NA-bd_OB-fold"/>
</dbReference>
<dbReference type="SUPFAM" id="SSF52540">
    <property type="entry name" value="P-loop containing nucleoside triphosphate hydrolases"/>
    <property type="match status" value="2"/>
</dbReference>
<comment type="catalytic activity">
    <reaction evidence="14 15">
        <text>ATP + H2O = ADP + phosphate + H(+)</text>
        <dbReference type="Rhea" id="RHEA:13065"/>
        <dbReference type="ChEBI" id="CHEBI:15377"/>
        <dbReference type="ChEBI" id="CHEBI:15378"/>
        <dbReference type="ChEBI" id="CHEBI:30616"/>
        <dbReference type="ChEBI" id="CHEBI:43474"/>
        <dbReference type="ChEBI" id="CHEBI:456216"/>
        <dbReference type="EC" id="5.6.2.4"/>
    </reaction>
</comment>
<dbReference type="PROSITE" id="PS51192">
    <property type="entry name" value="HELICASE_ATP_BIND_1"/>
    <property type="match status" value="1"/>
</dbReference>
<dbReference type="InterPro" id="IPR014001">
    <property type="entry name" value="Helicase_ATP-bd"/>
</dbReference>
<dbReference type="Pfam" id="PF19833">
    <property type="entry name" value="RecG_dom3_C"/>
    <property type="match status" value="1"/>
</dbReference>
<evidence type="ECO:0000259" key="17">
    <source>
        <dbReference type="PROSITE" id="PS51192"/>
    </source>
</evidence>
<keyword evidence="8" id="KW-0238">DNA-binding</keyword>
<comment type="similarity">
    <text evidence="1 15">Belongs to the helicase family. RecG subfamily.</text>
</comment>
<keyword evidence="4 15" id="KW-0227">DNA damage</keyword>
<evidence type="ECO:0000256" key="10">
    <source>
        <dbReference type="ARBA" id="ARBA00023204"/>
    </source>
</evidence>
<dbReference type="SMART" id="SM00487">
    <property type="entry name" value="DEXDc"/>
    <property type="match status" value="1"/>
</dbReference>
<evidence type="ECO:0000259" key="18">
    <source>
        <dbReference type="PROSITE" id="PS51194"/>
    </source>
</evidence>
<reference evidence="19 20" key="1">
    <citation type="submission" date="2018-05" db="EMBL/GenBank/DDBJ databases">
        <authorList>
            <consortium name="IHU Genomes"/>
        </authorList>
    </citation>
    <scope>NUCLEOTIDE SEQUENCE [LARGE SCALE GENOMIC DNA]</scope>
    <source>
        <strain evidence="19 20">P7335</strain>
    </source>
</reference>
<keyword evidence="5 15" id="KW-0378">Hydrolase</keyword>
<evidence type="ECO:0000256" key="2">
    <source>
        <dbReference type="ARBA" id="ARBA00017846"/>
    </source>
</evidence>
<dbReference type="SMART" id="SM00490">
    <property type="entry name" value="HELICc"/>
    <property type="match status" value="1"/>
</dbReference>
<keyword evidence="11" id="KW-0413">Isomerase</keyword>
<dbReference type="GO" id="GO:0005524">
    <property type="term" value="F:ATP binding"/>
    <property type="evidence" value="ECO:0007669"/>
    <property type="project" value="UniProtKB-KW"/>
</dbReference>
<keyword evidence="3 15" id="KW-0547">Nucleotide-binding</keyword>
<proteinExistence type="inferred from homology"/>
<dbReference type="EMBL" id="UEGS01000001">
    <property type="protein sequence ID" value="SRX81216.1"/>
    <property type="molecule type" value="Genomic_DNA"/>
</dbReference>
<dbReference type="InterPro" id="IPR001650">
    <property type="entry name" value="Helicase_C-like"/>
</dbReference>
<dbReference type="InterPro" id="IPR011545">
    <property type="entry name" value="DEAD/DEAH_box_helicase_dom"/>
</dbReference>
<accession>A0A375YJ89</accession>
<evidence type="ECO:0000256" key="9">
    <source>
        <dbReference type="ARBA" id="ARBA00023172"/>
    </source>
</evidence>
<evidence type="ECO:0000256" key="8">
    <source>
        <dbReference type="ARBA" id="ARBA00023125"/>
    </source>
</evidence>
<dbReference type="CDD" id="cd04488">
    <property type="entry name" value="RecG_wedge_OBF"/>
    <property type="match status" value="1"/>
</dbReference>
<evidence type="ECO:0000256" key="13">
    <source>
        <dbReference type="ARBA" id="ARBA00034808"/>
    </source>
</evidence>
<feature type="domain" description="Helicase ATP-binding" evidence="17">
    <location>
        <begin position="302"/>
        <end position="477"/>
    </location>
</feature>
<dbReference type="NCBIfam" id="NF008167">
    <property type="entry name" value="PRK10917.2-1"/>
    <property type="match status" value="1"/>
</dbReference>
<evidence type="ECO:0000313" key="19">
    <source>
        <dbReference type="EMBL" id="SRX81216.1"/>
    </source>
</evidence>
<dbReference type="NCBIfam" id="TIGR00643">
    <property type="entry name" value="recG"/>
    <property type="match status" value="1"/>
</dbReference>
<evidence type="ECO:0000256" key="4">
    <source>
        <dbReference type="ARBA" id="ARBA00022763"/>
    </source>
</evidence>
<keyword evidence="9 15" id="KW-0233">DNA recombination</keyword>
<dbReference type="GO" id="GO:0043138">
    <property type="term" value="F:3'-5' DNA helicase activity"/>
    <property type="evidence" value="ECO:0007669"/>
    <property type="project" value="UniProtKB-EC"/>
</dbReference>
<dbReference type="EC" id="5.6.2.4" evidence="13 15"/>
<evidence type="ECO:0000256" key="7">
    <source>
        <dbReference type="ARBA" id="ARBA00022840"/>
    </source>
</evidence>
<organism evidence="19 20">
    <name type="scientific">Mycolicibacterium parafortuitum</name>
    <name type="common">Mycobacterium parafortuitum</name>
    <dbReference type="NCBI Taxonomy" id="39692"/>
    <lineage>
        <taxon>Bacteria</taxon>
        <taxon>Bacillati</taxon>
        <taxon>Actinomycetota</taxon>
        <taxon>Actinomycetes</taxon>
        <taxon>Mycobacteriales</taxon>
        <taxon>Mycobacteriaceae</taxon>
        <taxon>Mycolicibacterium</taxon>
    </lineage>
</organism>
<dbReference type="Proteomes" id="UP000252008">
    <property type="component" value="Unassembled WGS sequence"/>
</dbReference>
<dbReference type="SUPFAM" id="SSF50249">
    <property type="entry name" value="Nucleic acid-binding proteins"/>
    <property type="match status" value="1"/>
</dbReference>
<name>A0A375YJ89_MYCPF</name>
<gene>
    <name evidence="19" type="ORF">MPP7335_02965</name>
</gene>
<dbReference type="InterPro" id="IPR047112">
    <property type="entry name" value="RecG/Mfd"/>
</dbReference>
<feature type="domain" description="Helicase C-terminal" evidence="18">
    <location>
        <begin position="517"/>
        <end position="686"/>
    </location>
</feature>
<evidence type="ECO:0000256" key="11">
    <source>
        <dbReference type="ARBA" id="ARBA00023235"/>
    </source>
</evidence>
<dbReference type="Pfam" id="PF00270">
    <property type="entry name" value="DEAD"/>
    <property type="match status" value="1"/>
</dbReference>
<dbReference type="Pfam" id="PF17191">
    <property type="entry name" value="RecG_wedge"/>
    <property type="match status" value="1"/>
</dbReference>
<dbReference type="PANTHER" id="PTHR47964">
    <property type="entry name" value="ATP-DEPENDENT DNA HELICASE HOMOLOG RECG, CHLOROPLASTIC"/>
    <property type="match status" value="1"/>
</dbReference>
<dbReference type="PANTHER" id="PTHR47964:SF1">
    <property type="entry name" value="ATP-DEPENDENT DNA HELICASE HOMOLOG RECG, CHLOROPLASTIC"/>
    <property type="match status" value="1"/>
</dbReference>
<dbReference type="Pfam" id="PF00271">
    <property type="entry name" value="Helicase_C"/>
    <property type="match status" value="1"/>
</dbReference>
<dbReference type="GO" id="GO:0006310">
    <property type="term" value="P:DNA recombination"/>
    <property type="evidence" value="ECO:0007669"/>
    <property type="project" value="UniProtKB-UniRule"/>
</dbReference>
<feature type="region of interest" description="Disordered" evidence="16">
    <location>
        <begin position="530"/>
        <end position="554"/>
    </location>
</feature>
<evidence type="ECO:0000256" key="16">
    <source>
        <dbReference type="SAM" id="MobiDB-lite"/>
    </source>
</evidence>
<dbReference type="CDD" id="cd17992">
    <property type="entry name" value="DEXHc_RecG"/>
    <property type="match status" value="1"/>
</dbReference>